<sequence length="317" mass="33334">MVTFIPEHVSSRLISHEAAFEPIRRSLVAAASEAARVYPAVIAFASDPRDRFSIKSGATAELAGLKVGAFWHNNPARGLPRHNSTILLIDQDCGRIGAVVEAAAANAYRTAAADAVAAKALARPDSETLAIFGAGNQALYEVGALARILPLARLHVVTRDHAKAEGFAARLAEQGVRLDVRVSEAEAACRAADVIVTATPSQAPLFAAEWVRPGTHVAGMGSDGRGKQELPVALFEGARLFCDLPAQSVEIGEFQHVRDRIASGALTLTAIGAVLDGREPGRTSPEEITVFDSSGIALQDLYIGQFLVDAAQAADLS</sequence>
<gene>
    <name evidence="2" type="ORF">FF100_02815</name>
</gene>
<dbReference type="PANTHER" id="PTHR13812:SF19">
    <property type="entry name" value="KETIMINE REDUCTASE MU-CRYSTALLIN"/>
    <property type="match status" value="1"/>
</dbReference>
<proteinExistence type="inferred from homology"/>
<name>A0A5C4LQX5_9HYPH</name>
<dbReference type="SUPFAM" id="SSF51735">
    <property type="entry name" value="NAD(P)-binding Rossmann-fold domains"/>
    <property type="match status" value="1"/>
</dbReference>
<dbReference type="EMBL" id="VDDA01000001">
    <property type="protein sequence ID" value="TNC16204.1"/>
    <property type="molecule type" value="Genomic_DNA"/>
</dbReference>
<comment type="caution">
    <text evidence="2">The sequence shown here is derived from an EMBL/GenBank/DDBJ whole genome shotgun (WGS) entry which is preliminary data.</text>
</comment>
<dbReference type="InterPro" id="IPR036291">
    <property type="entry name" value="NAD(P)-bd_dom_sf"/>
</dbReference>
<evidence type="ECO:0000313" key="2">
    <source>
        <dbReference type="EMBL" id="TNC16204.1"/>
    </source>
</evidence>
<accession>A0A5C4LQX5</accession>
<evidence type="ECO:0000256" key="1">
    <source>
        <dbReference type="ARBA" id="ARBA00008903"/>
    </source>
</evidence>
<dbReference type="Proteomes" id="UP000305267">
    <property type="component" value="Unassembled WGS sequence"/>
</dbReference>
<dbReference type="InterPro" id="IPR003462">
    <property type="entry name" value="ODC_Mu_crystall"/>
</dbReference>
<evidence type="ECO:0000313" key="3">
    <source>
        <dbReference type="Proteomes" id="UP000305267"/>
    </source>
</evidence>
<dbReference type="PANTHER" id="PTHR13812">
    <property type="entry name" value="KETIMINE REDUCTASE MU-CRYSTALLIN"/>
    <property type="match status" value="1"/>
</dbReference>
<dbReference type="PIRSF" id="PIRSF001439">
    <property type="entry name" value="CryM"/>
    <property type="match status" value="1"/>
</dbReference>
<dbReference type="Pfam" id="PF02423">
    <property type="entry name" value="OCD_Mu_crystall"/>
    <property type="match status" value="1"/>
</dbReference>
<dbReference type="Gene3D" id="3.30.1780.10">
    <property type="entry name" value="ornithine cyclodeaminase, domain 1"/>
    <property type="match status" value="1"/>
</dbReference>
<dbReference type="Gene3D" id="3.40.50.720">
    <property type="entry name" value="NAD(P)-binding Rossmann-like Domain"/>
    <property type="match status" value="1"/>
</dbReference>
<keyword evidence="3" id="KW-1185">Reference proteome</keyword>
<comment type="similarity">
    <text evidence="1">Belongs to the ornithine cyclodeaminase/mu-crystallin family.</text>
</comment>
<organism evidence="2 3">
    <name type="scientific">Methylobacterium terricola</name>
    <dbReference type="NCBI Taxonomy" id="2583531"/>
    <lineage>
        <taxon>Bacteria</taxon>
        <taxon>Pseudomonadati</taxon>
        <taxon>Pseudomonadota</taxon>
        <taxon>Alphaproteobacteria</taxon>
        <taxon>Hyphomicrobiales</taxon>
        <taxon>Methylobacteriaceae</taxon>
        <taxon>Methylobacterium</taxon>
    </lineage>
</organism>
<dbReference type="AlphaFoldDB" id="A0A5C4LQX5"/>
<reference evidence="2 3" key="1">
    <citation type="submission" date="2019-06" db="EMBL/GenBank/DDBJ databases">
        <title>Genome of Methylobacterium sp. 17Sr1-39.</title>
        <authorList>
            <person name="Seo T."/>
        </authorList>
    </citation>
    <scope>NUCLEOTIDE SEQUENCE [LARGE SCALE GENOMIC DNA]</scope>
    <source>
        <strain evidence="2 3">17Sr1-39</strain>
    </source>
</reference>
<dbReference type="GO" id="GO:0005737">
    <property type="term" value="C:cytoplasm"/>
    <property type="evidence" value="ECO:0007669"/>
    <property type="project" value="TreeGrafter"/>
</dbReference>
<protein>
    <submittedName>
        <fullName evidence="2">Ornithine cyclodeaminase family protein</fullName>
    </submittedName>
</protein>
<dbReference type="OrthoDB" id="9801817at2"/>
<dbReference type="InterPro" id="IPR023401">
    <property type="entry name" value="ODC_N"/>
</dbReference>
<dbReference type="RefSeq" id="WP_139034022.1">
    <property type="nucleotide sequence ID" value="NZ_VDDA01000001.1"/>
</dbReference>